<dbReference type="EMBL" id="JBHSHC010000112">
    <property type="protein sequence ID" value="MFC4768743.1"/>
    <property type="molecule type" value="Genomic_DNA"/>
</dbReference>
<keyword evidence="2" id="KW-1133">Transmembrane helix</keyword>
<dbReference type="RefSeq" id="WP_380026688.1">
    <property type="nucleotide sequence ID" value="NZ_JBHSHC010000112.1"/>
</dbReference>
<dbReference type="Proteomes" id="UP001596002">
    <property type="component" value="Unassembled WGS sequence"/>
</dbReference>
<evidence type="ECO:0000313" key="4">
    <source>
        <dbReference type="Proteomes" id="UP001596002"/>
    </source>
</evidence>
<keyword evidence="4" id="KW-1185">Reference proteome</keyword>
<name>A0ABV9Q4L7_9BACL</name>
<organism evidence="3 4">
    <name type="scientific">Effusibacillus consociatus</name>
    <dbReference type="NCBI Taxonomy" id="1117041"/>
    <lineage>
        <taxon>Bacteria</taxon>
        <taxon>Bacillati</taxon>
        <taxon>Bacillota</taxon>
        <taxon>Bacilli</taxon>
        <taxon>Bacillales</taxon>
        <taxon>Alicyclobacillaceae</taxon>
        <taxon>Effusibacillus</taxon>
    </lineage>
</organism>
<keyword evidence="2" id="KW-0472">Membrane</keyword>
<feature type="transmembrane region" description="Helical" evidence="2">
    <location>
        <begin position="41"/>
        <end position="57"/>
    </location>
</feature>
<gene>
    <name evidence="3" type="ORF">ACFO8Q_15465</name>
</gene>
<sequence length="199" mass="22517">MQYCNHCQKEVKTKESYGWQTWLIGLATWLIAGLYFKHGGWSLAIAFLVAGISSRIFKVRQCTECQNKIGKSTSVAELNEAQVSASSEILLDQQNSQSETTKPTTLIGAFKKGYDEAKNKPRSEQEIQKDLTQFEKEWRAIYKEDPPEVGRQFILEGGKLYEAHKIARKETGKPASALGYTLRNALKNQSESKDERHPS</sequence>
<evidence type="ECO:0000256" key="1">
    <source>
        <dbReference type="SAM" id="MobiDB-lite"/>
    </source>
</evidence>
<evidence type="ECO:0000256" key="2">
    <source>
        <dbReference type="SAM" id="Phobius"/>
    </source>
</evidence>
<reference evidence="4" key="1">
    <citation type="journal article" date="2019" name="Int. J. Syst. Evol. Microbiol.">
        <title>The Global Catalogue of Microorganisms (GCM) 10K type strain sequencing project: providing services to taxonomists for standard genome sequencing and annotation.</title>
        <authorList>
            <consortium name="The Broad Institute Genomics Platform"/>
            <consortium name="The Broad Institute Genome Sequencing Center for Infectious Disease"/>
            <person name="Wu L."/>
            <person name="Ma J."/>
        </authorList>
    </citation>
    <scope>NUCLEOTIDE SEQUENCE [LARGE SCALE GENOMIC DNA]</scope>
    <source>
        <strain evidence="4">WYCCWR 12678</strain>
    </source>
</reference>
<protein>
    <submittedName>
        <fullName evidence="3">Uncharacterized protein</fullName>
    </submittedName>
</protein>
<feature type="transmembrane region" description="Helical" evidence="2">
    <location>
        <begin position="19"/>
        <end position="36"/>
    </location>
</feature>
<feature type="region of interest" description="Disordered" evidence="1">
    <location>
        <begin position="170"/>
        <end position="199"/>
    </location>
</feature>
<proteinExistence type="predicted"/>
<feature type="compositionally biased region" description="Basic and acidic residues" evidence="1">
    <location>
        <begin position="190"/>
        <end position="199"/>
    </location>
</feature>
<comment type="caution">
    <text evidence="3">The sequence shown here is derived from an EMBL/GenBank/DDBJ whole genome shotgun (WGS) entry which is preliminary data.</text>
</comment>
<keyword evidence="2" id="KW-0812">Transmembrane</keyword>
<evidence type="ECO:0000313" key="3">
    <source>
        <dbReference type="EMBL" id="MFC4768743.1"/>
    </source>
</evidence>
<accession>A0ABV9Q4L7</accession>